<dbReference type="PANTHER" id="PTHR47971:SF8">
    <property type="entry name" value="KINESIN-LIKE PROTEIN"/>
    <property type="match status" value="1"/>
</dbReference>
<dbReference type="PROSITE" id="PS00411">
    <property type="entry name" value="KINESIN_MOTOR_1"/>
    <property type="match status" value="1"/>
</dbReference>
<feature type="region of interest" description="Disordered" evidence="11">
    <location>
        <begin position="497"/>
        <end position="604"/>
    </location>
</feature>
<name>A0ABM1RQ09_CAMSA</name>
<dbReference type="Gene3D" id="3.40.850.10">
    <property type="entry name" value="Kinesin motor domain"/>
    <property type="match status" value="2"/>
</dbReference>
<dbReference type="InterPro" id="IPR019821">
    <property type="entry name" value="Kinesin_motor_CS"/>
</dbReference>
<dbReference type="Proteomes" id="UP000694864">
    <property type="component" value="Chromosome 1"/>
</dbReference>
<dbReference type="SUPFAM" id="SSF52540">
    <property type="entry name" value="P-loop containing nucleoside triphosphate hydrolases"/>
    <property type="match status" value="2"/>
</dbReference>
<keyword evidence="5 8" id="KW-0067">ATP-binding</keyword>
<protein>
    <recommendedName>
        <fullName evidence="9">Kinesin-like protein</fullName>
    </recommendedName>
</protein>
<evidence type="ECO:0000256" key="9">
    <source>
        <dbReference type="RuleBase" id="RU000394"/>
    </source>
</evidence>
<feature type="region of interest" description="Disordered" evidence="11">
    <location>
        <begin position="167"/>
        <end position="186"/>
    </location>
</feature>
<comment type="caution">
    <text evidence="8">Lacks conserved residue(s) required for the propagation of feature annotation.</text>
</comment>
<evidence type="ECO:0000256" key="5">
    <source>
        <dbReference type="ARBA" id="ARBA00022840"/>
    </source>
</evidence>
<keyword evidence="6 8" id="KW-0505">Motor protein</keyword>
<dbReference type="SMART" id="SM00129">
    <property type="entry name" value="KISc"/>
    <property type="match status" value="1"/>
</dbReference>
<evidence type="ECO:0000256" key="8">
    <source>
        <dbReference type="PROSITE-ProRule" id="PRU00283"/>
    </source>
</evidence>
<evidence type="ECO:0000256" key="7">
    <source>
        <dbReference type="ARBA" id="ARBA00023212"/>
    </source>
</evidence>
<organism evidence="13 14">
    <name type="scientific">Camelina sativa</name>
    <name type="common">False flax</name>
    <name type="synonym">Myagrum sativum</name>
    <dbReference type="NCBI Taxonomy" id="90675"/>
    <lineage>
        <taxon>Eukaryota</taxon>
        <taxon>Viridiplantae</taxon>
        <taxon>Streptophyta</taxon>
        <taxon>Embryophyta</taxon>
        <taxon>Tracheophyta</taxon>
        <taxon>Spermatophyta</taxon>
        <taxon>Magnoliopsida</taxon>
        <taxon>eudicotyledons</taxon>
        <taxon>Gunneridae</taxon>
        <taxon>Pentapetalae</taxon>
        <taxon>rosids</taxon>
        <taxon>malvids</taxon>
        <taxon>Brassicales</taxon>
        <taxon>Brassicaceae</taxon>
        <taxon>Camelineae</taxon>
        <taxon>Camelina</taxon>
    </lineage>
</organism>
<keyword evidence="4 8" id="KW-0547">Nucleotide-binding</keyword>
<feature type="compositionally biased region" description="Polar residues" evidence="11">
    <location>
        <begin position="551"/>
        <end position="563"/>
    </location>
</feature>
<proteinExistence type="inferred from homology"/>
<evidence type="ECO:0000256" key="4">
    <source>
        <dbReference type="ARBA" id="ARBA00022741"/>
    </source>
</evidence>
<dbReference type="InterPro" id="IPR036961">
    <property type="entry name" value="Kinesin_motor_dom_sf"/>
</dbReference>
<feature type="compositionally biased region" description="Polar residues" evidence="11">
    <location>
        <begin position="767"/>
        <end position="788"/>
    </location>
</feature>
<evidence type="ECO:0000256" key="2">
    <source>
        <dbReference type="ARBA" id="ARBA00022490"/>
    </source>
</evidence>
<reference evidence="14" key="2">
    <citation type="submission" date="2025-08" db="UniProtKB">
        <authorList>
            <consortium name="RefSeq"/>
        </authorList>
    </citation>
    <scope>IDENTIFICATION</scope>
    <source>
        <tissue evidence="14">Leaf</tissue>
    </source>
</reference>
<keyword evidence="10" id="KW-0175">Coiled coil</keyword>
<dbReference type="PROSITE" id="PS50067">
    <property type="entry name" value="KINESIN_MOTOR_2"/>
    <property type="match status" value="2"/>
</dbReference>
<evidence type="ECO:0000256" key="11">
    <source>
        <dbReference type="SAM" id="MobiDB-lite"/>
    </source>
</evidence>
<dbReference type="PANTHER" id="PTHR47971">
    <property type="entry name" value="KINESIN-RELATED PROTEIN 6"/>
    <property type="match status" value="1"/>
</dbReference>
<dbReference type="PRINTS" id="PR00380">
    <property type="entry name" value="KINESINHEAVY"/>
</dbReference>
<feature type="binding site" evidence="8">
    <location>
        <begin position="252"/>
        <end position="259"/>
    </location>
    <ligand>
        <name>ATP</name>
        <dbReference type="ChEBI" id="CHEBI:30616"/>
    </ligand>
</feature>
<sequence>MGGQMQQSNAAAATALYDGAIPANDAGDAVMARWLQSAGLQHLASPVASTGNDQRHLPNLLMQGYGAQTAEEKQRLFKLMRNLNFNGESTSESYTPTAQTSAGMPSSEGFFSPEFRGDFGAGLLDLHAMDDTELLSEHMITEPFEPSPFMPSVNKEFEDDFNLPANRQQRQQTDAEPLGSLPKSEKENNSVAKIKVVVGHSLEMDTFSFFEYYRSFILEVVCCSLEQVYRATIEPIIPIIFQRTKATCFAYGQTGSGKTFTMKPLPIRAVEDLMRLLRQPVYSNQRFKLWLSYFEIYGGKLFDLLSERKKLCMREDGRQQVCIVGLQEYEVSDVQLVKDFIEKGNAERSTGSTGANEESSRSHAILQLVVKKHVEVKETRRRNNDGNELPGKVVGKISFIDLAGSERGADTTDNDRQTRMEGAEINKSLLALKECIRALDNDQLHIPFRGSKLTEVLRDSFVGNSRTVMISCISPNAGSCEHTLNTLRYADRVKSLSKTGNSKKDQTANSMPPPVNKDTLLGSNDVEDVFEPPQELNVQETRRRVVEKDSNTTSGIDFRQPTNYREESGIPSISMDKGRSETNSSFGGSTSQRSHLSTDNDRQTRMEGAEINKSLLALKECIRALDNDQLHIPFRGSKLTEVLRDSFVGNSRTVMISCISPNAGSCEHTLNTLRYADRVKSLSKTGNSKKDQTANSMPPPVNKDTLLGSNDVEDVFEPPQELNVQETRRRVVEKDSNTTSGIDFRQPTNYREESGIPSISMDKGRSETNSSFGGSTSQRSHLSSYPQETSDREEKVKKVSPPRGKGLREEKPDRAQSWSKREVSSSDIPTLTNFRQSTNETASRQYETDTSLDDNIDALLEEEEALIAAHRKEIEDTMEIVREEMKLLAEVDQPGSMIENYVTQLSFVLSRKAAGLVSLQARLARFQHRLKEQEILSRKRVPR</sequence>
<evidence type="ECO:0000256" key="6">
    <source>
        <dbReference type="ARBA" id="ARBA00023175"/>
    </source>
</evidence>
<evidence type="ECO:0000256" key="1">
    <source>
        <dbReference type="ARBA" id="ARBA00004245"/>
    </source>
</evidence>
<feature type="compositionally biased region" description="Basic and acidic residues" evidence="11">
    <location>
        <begin position="540"/>
        <end position="550"/>
    </location>
</feature>
<keyword evidence="13" id="KW-1185">Reference proteome</keyword>
<feature type="domain" description="Kinesin motor" evidence="12">
    <location>
        <begin position="193"/>
        <end position="496"/>
    </location>
</feature>
<feature type="compositionally biased region" description="Basic and acidic residues" evidence="11">
    <location>
        <begin position="806"/>
        <end position="824"/>
    </location>
</feature>
<dbReference type="InterPro" id="IPR027417">
    <property type="entry name" value="P-loop_NTPase"/>
</dbReference>
<evidence type="ECO:0000256" key="10">
    <source>
        <dbReference type="SAM" id="Coils"/>
    </source>
</evidence>
<keyword evidence="2" id="KW-0963">Cytoplasm</keyword>
<feature type="compositionally biased region" description="Basic and acidic residues" evidence="11">
    <location>
        <begin position="726"/>
        <end position="736"/>
    </location>
</feature>
<evidence type="ECO:0000313" key="14">
    <source>
        <dbReference type="RefSeq" id="XP_019101097.1"/>
    </source>
</evidence>
<keyword evidence="3 9" id="KW-0493">Microtubule</keyword>
<dbReference type="Pfam" id="PF00225">
    <property type="entry name" value="Kinesin"/>
    <property type="match status" value="2"/>
</dbReference>
<comment type="similarity">
    <text evidence="8 9">Belongs to the TRAFAC class myosin-kinesin ATPase superfamily. Kinesin family.</text>
</comment>
<evidence type="ECO:0000256" key="3">
    <source>
        <dbReference type="ARBA" id="ARBA00022701"/>
    </source>
</evidence>
<comment type="subcellular location">
    <subcellularLocation>
        <location evidence="1">Cytoplasm</location>
        <location evidence="1">Cytoskeleton</location>
    </subcellularLocation>
</comment>
<evidence type="ECO:0000259" key="12">
    <source>
        <dbReference type="PROSITE" id="PS50067"/>
    </source>
</evidence>
<dbReference type="InterPro" id="IPR027640">
    <property type="entry name" value="Kinesin-like_fam"/>
</dbReference>
<gene>
    <name evidence="14" type="primary">LOC104705083</name>
</gene>
<feature type="compositionally biased region" description="Polar residues" evidence="11">
    <location>
        <begin position="737"/>
        <end position="749"/>
    </location>
</feature>
<feature type="domain" description="Kinesin motor" evidence="12">
    <location>
        <begin position="600"/>
        <end position="682"/>
    </location>
</feature>
<feature type="coiled-coil region" evidence="10">
    <location>
        <begin position="860"/>
        <end position="891"/>
    </location>
</feature>
<dbReference type="RefSeq" id="XP_019101097.1">
    <property type="nucleotide sequence ID" value="XM_019245552.1"/>
</dbReference>
<feature type="compositionally biased region" description="Polar residues" evidence="11">
    <location>
        <begin position="825"/>
        <end position="848"/>
    </location>
</feature>
<evidence type="ECO:0000313" key="13">
    <source>
        <dbReference type="Proteomes" id="UP000694864"/>
    </source>
</evidence>
<keyword evidence="7" id="KW-0206">Cytoskeleton</keyword>
<reference evidence="13" key="1">
    <citation type="journal article" date="2014" name="Nat. Commun.">
        <title>The emerging biofuel crop Camelina sativa retains a highly undifferentiated hexaploid genome structure.</title>
        <authorList>
            <person name="Kagale S."/>
            <person name="Koh C."/>
            <person name="Nixon J."/>
            <person name="Bollina V."/>
            <person name="Clarke W.E."/>
            <person name="Tuteja R."/>
            <person name="Spillane C."/>
            <person name="Robinson S.J."/>
            <person name="Links M.G."/>
            <person name="Clarke C."/>
            <person name="Higgins E.E."/>
            <person name="Huebert T."/>
            <person name="Sharpe A.G."/>
            <person name="Parkin I.A."/>
        </authorList>
    </citation>
    <scope>NUCLEOTIDE SEQUENCE [LARGE SCALE GENOMIC DNA]</scope>
    <source>
        <strain evidence="13">cv. DH55</strain>
    </source>
</reference>
<dbReference type="CDD" id="cd01367">
    <property type="entry name" value="KISc_KIF2_like"/>
    <property type="match status" value="1"/>
</dbReference>
<feature type="region of interest" description="Disordered" evidence="11">
    <location>
        <begin position="683"/>
        <end position="848"/>
    </location>
</feature>
<feature type="compositionally biased region" description="Polar residues" evidence="11">
    <location>
        <begin position="581"/>
        <end position="595"/>
    </location>
</feature>
<dbReference type="GeneID" id="104705083"/>
<accession>A0ABM1RQ09</accession>
<dbReference type="InterPro" id="IPR001752">
    <property type="entry name" value="Kinesin_motor_dom"/>
</dbReference>